<name>A0A915EHB7_9BILA</name>
<keyword evidence="1" id="KW-1185">Reference proteome</keyword>
<organism evidence="1 2">
    <name type="scientific">Ditylenchus dipsaci</name>
    <dbReference type="NCBI Taxonomy" id="166011"/>
    <lineage>
        <taxon>Eukaryota</taxon>
        <taxon>Metazoa</taxon>
        <taxon>Ecdysozoa</taxon>
        <taxon>Nematoda</taxon>
        <taxon>Chromadorea</taxon>
        <taxon>Rhabditida</taxon>
        <taxon>Tylenchina</taxon>
        <taxon>Tylenchomorpha</taxon>
        <taxon>Sphaerularioidea</taxon>
        <taxon>Anguinidae</taxon>
        <taxon>Anguininae</taxon>
        <taxon>Ditylenchus</taxon>
    </lineage>
</organism>
<dbReference type="AlphaFoldDB" id="A0A915EHB7"/>
<evidence type="ECO:0000313" key="2">
    <source>
        <dbReference type="WBParaSite" id="jg5899"/>
    </source>
</evidence>
<evidence type="ECO:0000313" key="1">
    <source>
        <dbReference type="Proteomes" id="UP000887574"/>
    </source>
</evidence>
<dbReference type="WBParaSite" id="jg5899">
    <property type="protein sequence ID" value="jg5899"/>
    <property type="gene ID" value="jg5899"/>
</dbReference>
<accession>A0A915EHB7</accession>
<protein>
    <submittedName>
        <fullName evidence="2">Uncharacterized protein</fullName>
    </submittedName>
</protein>
<reference evidence="2" key="1">
    <citation type="submission" date="2022-11" db="UniProtKB">
        <authorList>
            <consortium name="WormBaseParasite"/>
        </authorList>
    </citation>
    <scope>IDENTIFICATION</scope>
</reference>
<proteinExistence type="predicted"/>
<sequence length="88" mass="10444">MDDEELDDNEAAEVQTRVQCLQLVILNFFPVHVNSQDSFLKMRSLIKKISIHKIIMAFVYVDQNGLLEEEEEFQVRRQQLENLKELIH</sequence>
<dbReference type="Proteomes" id="UP000887574">
    <property type="component" value="Unplaced"/>
</dbReference>